<dbReference type="GO" id="GO:0005776">
    <property type="term" value="C:autophagosome"/>
    <property type="evidence" value="ECO:0007669"/>
    <property type="project" value="UniProtKB-SubCell"/>
</dbReference>
<keyword evidence="7" id="KW-0458">Lysosome</keyword>
<comment type="catalytic activity">
    <reaction evidence="10">
        <text>4 Fe(2+) + O2 + 4 H(+) = 4 Fe(3+) + 2 H2O</text>
        <dbReference type="Rhea" id="RHEA:11148"/>
        <dbReference type="ChEBI" id="CHEBI:15377"/>
        <dbReference type="ChEBI" id="CHEBI:15378"/>
        <dbReference type="ChEBI" id="CHEBI:15379"/>
        <dbReference type="ChEBI" id="CHEBI:29033"/>
        <dbReference type="ChEBI" id="CHEBI:29034"/>
        <dbReference type="EC" id="1.16.3.1"/>
    </reaction>
</comment>
<comment type="subunit">
    <text evidence="8">Oligomer of 24 subunits. There are two types of subunits: L (light) chain and H (heavy) chain. The major chain can be light or heavy, depending on the species and tissue type. The functional molecule forms a roughly spherical shell with a diameter of 12 nm and contains a central cavity into which the insoluble mineral iron core is deposited. Interacts with NCOA4; NCOA4 promotes targeting of the iron-binding ferritin complex to autolysosomes following starvation or iron depletion.</text>
</comment>
<dbReference type="InterPro" id="IPR001519">
    <property type="entry name" value="Ferritin"/>
</dbReference>
<dbReference type="GO" id="GO:0008198">
    <property type="term" value="F:ferrous iron binding"/>
    <property type="evidence" value="ECO:0007669"/>
    <property type="project" value="TreeGrafter"/>
</dbReference>
<evidence type="ECO:0000256" key="13">
    <source>
        <dbReference type="SAM" id="MobiDB-lite"/>
    </source>
</evidence>
<dbReference type="GO" id="GO:0005764">
    <property type="term" value="C:lysosome"/>
    <property type="evidence" value="ECO:0007669"/>
    <property type="project" value="UniProtKB-SubCell"/>
</dbReference>
<evidence type="ECO:0000256" key="2">
    <source>
        <dbReference type="ARBA" id="ARBA00004419"/>
    </source>
</evidence>
<dbReference type="Gene3D" id="1.20.1260.10">
    <property type="match status" value="1"/>
</dbReference>
<feature type="region of interest" description="Disordered" evidence="13">
    <location>
        <begin position="1"/>
        <end position="56"/>
    </location>
</feature>
<dbReference type="InterPro" id="IPR009040">
    <property type="entry name" value="Ferritin-like_diiron"/>
</dbReference>
<evidence type="ECO:0000256" key="12">
    <source>
        <dbReference type="RuleBase" id="RU361145"/>
    </source>
</evidence>
<dbReference type="EMBL" id="KB105404">
    <property type="protein sequence ID" value="ELK32362.1"/>
    <property type="molecule type" value="Genomic_DNA"/>
</dbReference>
<reference evidence="16" key="1">
    <citation type="journal article" date="2013" name="Science">
        <title>Comparative analysis of bat genomes provides insight into the evolution of flight and immunity.</title>
        <authorList>
            <person name="Zhang G."/>
            <person name="Cowled C."/>
            <person name="Shi Z."/>
            <person name="Huang Z."/>
            <person name="Bishop-Lilly K.A."/>
            <person name="Fang X."/>
            <person name="Wynne J.W."/>
            <person name="Xiong Z."/>
            <person name="Baker M.L."/>
            <person name="Zhao W."/>
            <person name="Tachedjian M."/>
            <person name="Zhu Y."/>
            <person name="Zhou P."/>
            <person name="Jiang X."/>
            <person name="Ng J."/>
            <person name="Yang L."/>
            <person name="Wu L."/>
            <person name="Xiao J."/>
            <person name="Feng Y."/>
            <person name="Chen Y."/>
            <person name="Sun X."/>
            <person name="Zhang Y."/>
            <person name="Marsh G.A."/>
            <person name="Crameri G."/>
            <person name="Broder C.C."/>
            <person name="Frey K.G."/>
            <person name="Wang L.F."/>
            <person name="Wang J."/>
        </authorList>
    </citation>
    <scope>NUCLEOTIDE SEQUENCE [LARGE SCALE GENOMIC DNA]</scope>
</reference>
<evidence type="ECO:0000313" key="16">
    <source>
        <dbReference type="Proteomes" id="UP000010556"/>
    </source>
</evidence>
<comment type="similarity">
    <text evidence="3 12">Belongs to the ferritin family.</text>
</comment>
<dbReference type="GO" id="GO:0006879">
    <property type="term" value="P:intracellular iron ion homeostasis"/>
    <property type="evidence" value="ECO:0007669"/>
    <property type="project" value="UniProtKB-KW"/>
</dbReference>
<dbReference type="GO" id="GO:0008199">
    <property type="term" value="F:ferric iron binding"/>
    <property type="evidence" value="ECO:0007669"/>
    <property type="project" value="InterPro"/>
</dbReference>
<dbReference type="SUPFAM" id="SSF47240">
    <property type="entry name" value="Ferritin-like"/>
    <property type="match status" value="1"/>
</dbReference>
<evidence type="ECO:0000256" key="1">
    <source>
        <dbReference type="ARBA" id="ARBA00004371"/>
    </source>
</evidence>
<organism evidence="15 16">
    <name type="scientific">Myotis davidii</name>
    <name type="common">David's myotis</name>
    <dbReference type="NCBI Taxonomy" id="225400"/>
    <lineage>
        <taxon>Eukaryota</taxon>
        <taxon>Metazoa</taxon>
        <taxon>Chordata</taxon>
        <taxon>Craniata</taxon>
        <taxon>Vertebrata</taxon>
        <taxon>Euteleostomi</taxon>
        <taxon>Mammalia</taxon>
        <taxon>Eutheria</taxon>
        <taxon>Laurasiatheria</taxon>
        <taxon>Chiroptera</taxon>
        <taxon>Yangochiroptera</taxon>
        <taxon>Vespertilionidae</taxon>
        <taxon>Myotis</taxon>
    </lineage>
</organism>
<keyword evidence="16" id="KW-1185">Reference proteome</keyword>
<gene>
    <name evidence="15" type="ORF">MDA_GLEAN10020816</name>
</gene>
<dbReference type="InterPro" id="IPR012347">
    <property type="entry name" value="Ferritin-like"/>
</dbReference>
<name>L5M218_MYODS</name>
<proteinExistence type="inferred from homology"/>
<feature type="domain" description="Ferritin-like diiron" evidence="14">
    <location>
        <begin position="61"/>
        <end position="129"/>
    </location>
</feature>
<comment type="function">
    <text evidence="9">Stores iron in a soluble, non-toxic, readily available form. Important for iron homeostasis. Has ferroxidase activity. Iron is taken up in the ferrous form and deposited as ferric hydroxides after oxidation. Also plays a role in delivery of iron to cells. Mediates iron uptake in capsule cells of the developing kidney. Delivery to lysosomes is mediated by the cargo receptor NCOA4 for autophagic degradation and release of iron.</text>
</comment>
<dbReference type="InterPro" id="IPR008331">
    <property type="entry name" value="Ferritin_DPS_dom"/>
</dbReference>
<keyword evidence="4 12" id="KW-0409">Iron storage</keyword>
<evidence type="ECO:0000256" key="8">
    <source>
        <dbReference type="ARBA" id="ARBA00044959"/>
    </source>
</evidence>
<keyword evidence="6 11" id="KW-0408">Iron</keyword>
<dbReference type="PANTHER" id="PTHR11431:SF37">
    <property type="entry name" value="FERRITIN HEAVY CHAIN"/>
    <property type="match status" value="1"/>
</dbReference>
<evidence type="ECO:0000256" key="11">
    <source>
        <dbReference type="PIRSR" id="PIRSR601519-1"/>
    </source>
</evidence>
<comment type="subcellular location">
    <subcellularLocation>
        <location evidence="2">Cytoplasmic vesicle</location>
        <location evidence="2">Autophagosome</location>
    </subcellularLocation>
    <subcellularLocation>
        <location evidence="1">Lysosome</location>
    </subcellularLocation>
</comment>
<dbReference type="AlphaFoldDB" id="L5M218"/>
<evidence type="ECO:0000256" key="7">
    <source>
        <dbReference type="ARBA" id="ARBA00023228"/>
    </source>
</evidence>
<protein>
    <recommendedName>
        <fullName evidence="12">Ferritin</fullName>
    </recommendedName>
</protein>
<dbReference type="PANTHER" id="PTHR11431">
    <property type="entry name" value="FERRITIN"/>
    <property type="match status" value="1"/>
</dbReference>
<dbReference type="Pfam" id="PF00210">
    <property type="entry name" value="Ferritin"/>
    <property type="match status" value="1"/>
</dbReference>
<dbReference type="GO" id="GO:0006826">
    <property type="term" value="P:iron ion transport"/>
    <property type="evidence" value="ECO:0007669"/>
    <property type="project" value="InterPro"/>
</dbReference>
<evidence type="ECO:0000256" key="10">
    <source>
        <dbReference type="ARBA" id="ARBA00047990"/>
    </source>
</evidence>
<feature type="binding site" evidence="11">
    <location>
        <position position="116"/>
    </location>
    <ligand>
        <name>Fe cation</name>
        <dbReference type="ChEBI" id="CHEBI:24875"/>
        <label>1</label>
    </ligand>
</feature>
<dbReference type="InterPro" id="IPR009078">
    <property type="entry name" value="Ferritin-like_SF"/>
</dbReference>
<feature type="binding site" evidence="11">
    <location>
        <position position="113"/>
    </location>
    <ligand>
        <name>Fe cation</name>
        <dbReference type="ChEBI" id="CHEBI:24875"/>
        <label>1</label>
    </ligand>
</feature>
<evidence type="ECO:0000259" key="14">
    <source>
        <dbReference type="PROSITE" id="PS50905"/>
    </source>
</evidence>
<dbReference type="Proteomes" id="UP000010556">
    <property type="component" value="Unassembled WGS sequence"/>
</dbReference>
<keyword evidence="5 11" id="KW-0479">Metal-binding</keyword>
<evidence type="ECO:0000256" key="5">
    <source>
        <dbReference type="ARBA" id="ARBA00022723"/>
    </source>
</evidence>
<dbReference type="GO" id="GO:0004322">
    <property type="term" value="F:ferroxidase activity"/>
    <property type="evidence" value="ECO:0007669"/>
    <property type="project" value="UniProtKB-EC"/>
</dbReference>
<sequence>MREKHRSTASCTPSTGDVPATKPPANLLTEPSDSPKAPRHHSKAAQPPLLSTRHNDDRVRLAGRPELPPGLRGLINLELYVSYIYLSMSYYFDRDDMALKNLDKYFLRQSHEEREHAEKLMKLQTQRGG</sequence>
<evidence type="ECO:0000256" key="3">
    <source>
        <dbReference type="ARBA" id="ARBA00007513"/>
    </source>
</evidence>
<dbReference type="PROSITE" id="PS50905">
    <property type="entry name" value="FERRITIN_LIKE"/>
    <property type="match status" value="1"/>
</dbReference>
<comment type="function">
    <text evidence="12">Stores iron in a soluble, non-toxic, readily available form. Important for iron homeostasis. Iron is taken up in the ferrous form and deposited as ferric hydroxides after oxidation.</text>
</comment>
<evidence type="ECO:0000256" key="6">
    <source>
        <dbReference type="ARBA" id="ARBA00023004"/>
    </source>
</evidence>
<evidence type="ECO:0000256" key="4">
    <source>
        <dbReference type="ARBA" id="ARBA00022434"/>
    </source>
</evidence>
<feature type="binding site" evidence="11">
    <location>
        <position position="78"/>
    </location>
    <ligand>
        <name>Fe cation</name>
        <dbReference type="ChEBI" id="CHEBI:24875"/>
        <label>1</label>
    </ligand>
</feature>
<accession>L5M218</accession>
<evidence type="ECO:0000256" key="9">
    <source>
        <dbReference type="ARBA" id="ARBA00045964"/>
    </source>
</evidence>
<evidence type="ECO:0000313" key="15">
    <source>
        <dbReference type="EMBL" id="ELK32362.1"/>
    </source>
</evidence>